<dbReference type="Gene3D" id="1.25.40.10">
    <property type="entry name" value="Tetratricopeptide repeat domain"/>
    <property type="match status" value="1"/>
</dbReference>
<dbReference type="EMBL" id="PPSK01000005">
    <property type="protein sequence ID" value="POB04219.1"/>
    <property type="molecule type" value="Genomic_DNA"/>
</dbReference>
<dbReference type="AlphaFoldDB" id="A0A2P4EWB9"/>
<dbReference type="OrthoDB" id="9776053at2"/>
<evidence type="ECO:0000256" key="2">
    <source>
        <dbReference type="ARBA" id="ARBA00022737"/>
    </source>
</evidence>
<organism evidence="9 10">
    <name type="scientific">Halopseudomonas oceani</name>
    <dbReference type="NCBI Taxonomy" id="1708783"/>
    <lineage>
        <taxon>Bacteria</taxon>
        <taxon>Pseudomonadati</taxon>
        <taxon>Pseudomonadota</taxon>
        <taxon>Gammaproteobacteria</taxon>
        <taxon>Pseudomonadales</taxon>
        <taxon>Pseudomonadaceae</taxon>
        <taxon>Halopseudomonas</taxon>
    </lineage>
</organism>
<gene>
    <name evidence="9" type="primary">ccmI</name>
    <name evidence="9" type="ORF">C1949_07290</name>
</gene>
<feature type="domain" description="Cytochrome c-type biogenesis protein H TPR" evidence="8">
    <location>
        <begin position="147"/>
        <end position="259"/>
    </location>
</feature>
<evidence type="ECO:0000256" key="5">
    <source>
        <dbReference type="PROSITE-ProRule" id="PRU00339"/>
    </source>
</evidence>
<dbReference type="RefSeq" id="WP_104737822.1">
    <property type="nucleotide sequence ID" value="NZ_BMHR01000001.1"/>
</dbReference>
<dbReference type="Pfam" id="PF23892">
    <property type="entry name" value="Ig_CycH"/>
    <property type="match status" value="1"/>
</dbReference>
<keyword evidence="4 5" id="KW-0802">TPR repeat</keyword>
<dbReference type="InterPro" id="IPR011990">
    <property type="entry name" value="TPR-like_helical_dom_sf"/>
</dbReference>
<evidence type="ECO:0000256" key="6">
    <source>
        <dbReference type="SAM" id="Phobius"/>
    </source>
</evidence>
<keyword evidence="6" id="KW-0812">Transmembrane</keyword>
<dbReference type="InterPro" id="IPR019734">
    <property type="entry name" value="TPR_rpt"/>
</dbReference>
<dbReference type="PANTHER" id="PTHR47870">
    <property type="entry name" value="CYTOCHROME C-TYPE BIOGENESIS PROTEIN CCMH"/>
    <property type="match status" value="1"/>
</dbReference>
<keyword evidence="10" id="KW-1185">Reference proteome</keyword>
<accession>A0A2P4EWB9</accession>
<evidence type="ECO:0000313" key="10">
    <source>
        <dbReference type="Proteomes" id="UP000243451"/>
    </source>
</evidence>
<dbReference type="GO" id="GO:0030313">
    <property type="term" value="C:cell envelope"/>
    <property type="evidence" value="ECO:0007669"/>
    <property type="project" value="UniProtKB-SubCell"/>
</dbReference>
<evidence type="ECO:0000256" key="3">
    <source>
        <dbReference type="ARBA" id="ARBA00022748"/>
    </source>
</evidence>
<dbReference type="PROSITE" id="PS50005">
    <property type="entry name" value="TPR"/>
    <property type="match status" value="1"/>
</dbReference>
<dbReference type="SUPFAM" id="SSF48452">
    <property type="entry name" value="TPR-like"/>
    <property type="match status" value="1"/>
</dbReference>
<proteinExistence type="predicted"/>
<evidence type="ECO:0000259" key="8">
    <source>
        <dbReference type="Pfam" id="PF23914"/>
    </source>
</evidence>
<dbReference type="NCBIfam" id="TIGR03142">
    <property type="entry name" value="cytochro_ccmI"/>
    <property type="match status" value="1"/>
</dbReference>
<feature type="repeat" description="TPR" evidence="5">
    <location>
        <begin position="153"/>
        <end position="186"/>
    </location>
</feature>
<sequence>MIDLWLGAAALLLVAALMMLWPLRRRQRMDRVDRTALNVALYEERVAELEAQARAGDLTEAQLAAAKGEASRLLLEDTATADARQAPLTRQLTWLVVIAVLVLPLAVLGLYRQWGAADGLALYREMQATPQVDSLEALIDRTQRVVKVQPENGEAWYMLGRAYISAQNPEKAADAFGNALARLGEQPEVLAQLAQARYFANGNKLDAESALALDKAIELDPQQPTALGLLGIAAFEADDFAGAIRYWQALQQGMAPDSPGAQAIQGGIDRARQRMIDAGQTPPEAPVLLAVKAQISIDPALRATLPDDASVFVFIRDPNGPPMPLAAKRLTLADLPLELSLSEANAMLPGVHLSAEQPLELVARVSLDGDARSGTHLGRVDDVHAGSDQVYQLVINQPVE</sequence>
<evidence type="ECO:0000313" key="9">
    <source>
        <dbReference type="EMBL" id="POB04219.1"/>
    </source>
</evidence>
<evidence type="ECO:0000256" key="1">
    <source>
        <dbReference type="ARBA" id="ARBA00004196"/>
    </source>
</evidence>
<keyword evidence="6" id="KW-1133">Transmembrane helix</keyword>
<feature type="transmembrane region" description="Helical" evidence="6">
    <location>
        <begin position="6"/>
        <end position="23"/>
    </location>
</feature>
<keyword evidence="2" id="KW-0677">Repeat</keyword>
<comment type="caution">
    <text evidence="9">The sequence shown here is derived from an EMBL/GenBank/DDBJ whole genome shotgun (WGS) entry which is preliminary data.</text>
</comment>
<evidence type="ECO:0000256" key="4">
    <source>
        <dbReference type="ARBA" id="ARBA00022803"/>
    </source>
</evidence>
<dbReference type="InterPro" id="IPR051263">
    <property type="entry name" value="C-type_cytochrome_biogenesis"/>
</dbReference>
<keyword evidence="3" id="KW-0201">Cytochrome c-type biogenesis</keyword>
<name>A0A2P4EWB9_9GAMM</name>
<feature type="transmembrane region" description="Helical" evidence="6">
    <location>
        <begin position="92"/>
        <end position="111"/>
    </location>
</feature>
<dbReference type="PANTHER" id="PTHR47870:SF4">
    <property type="entry name" value="CYTOCHROME C-TYPE BIOGENESIS PROTEIN CYCH"/>
    <property type="match status" value="1"/>
</dbReference>
<dbReference type="InterPro" id="IPR056413">
    <property type="entry name" value="TPR_CcmH_CycH"/>
</dbReference>
<reference evidence="9 10" key="1">
    <citation type="submission" date="2018-01" db="EMBL/GenBank/DDBJ databases">
        <title>Draft genome of the type strain Pseudomonas oceani DSM 100277 isolated from the deep water in Okinawa trough, northwestern Pacific Ocean.</title>
        <authorList>
            <person name="Gomila M."/>
            <person name="Mulet M."/>
            <person name="Garcia-Valdes E."/>
            <person name="Lalucat J."/>
        </authorList>
    </citation>
    <scope>NUCLEOTIDE SEQUENCE [LARGE SCALE GENOMIC DNA]</scope>
    <source>
        <strain evidence="9 10">DSM 100277</strain>
    </source>
</reference>
<dbReference type="GO" id="GO:0017004">
    <property type="term" value="P:cytochrome complex assembly"/>
    <property type="evidence" value="ECO:0007669"/>
    <property type="project" value="UniProtKB-KW"/>
</dbReference>
<dbReference type="Pfam" id="PF23914">
    <property type="entry name" value="TPR_CcmH_CycH"/>
    <property type="match status" value="1"/>
</dbReference>
<dbReference type="InterPro" id="IPR056412">
    <property type="entry name" value="Ig_CycH"/>
</dbReference>
<evidence type="ECO:0000259" key="7">
    <source>
        <dbReference type="Pfam" id="PF23892"/>
    </source>
</evidence>
<keyword evidence="6" id="KW-0472">Membrane</keyword>
<dbReference type="Proteomes" id="UP000243451">
    <property type="component" value="Unassembled WGS sequence"/>
</dbReference>
<feature type="domain" description="Cytochrome c-type biogenesis protein H Ig-like" evidence="7">
    <location>
        <begin position="292"/>
        <end position="396"/>
    </location>
</feature>
<dbReference type="GO" id="GO:0005886">
    <property type="term" value="C:plasma membrane"/>
    <property type="evidence" value="ECO:0007669"/>
    <property type="project" value="TreeGrafter"/>
</dbReference>
<protein>
    <submittedName>
        <fullName evidence="9">C-type cytochrome biogenesis protein CcmI</fullName>
    </submittedName>
</protein>
<comment type="subcellular location">
    <subcellularLocation>
        <location evidence="1">Cell envelope</location>
    </subcellularLocation>
</comment>
<dbReference type="InterPro" id="IPR017560">
    <property type="entry name" value="Cyt_c_biogenesis_CcmI"/>
</dbReference>